<reference evidence="1 2" key="1">
    <citation type="journal article" date="2008" name="Proc. Natl. Acad. Sci. U.S.A.">
        <title>Nitrogen fixation island and rhizosphere competence traits in the genome of root-associated Pseudomonas stutzeri A1501.</title>
        <authorList>
            <person name="Yan Y."/>
            <person name="Yang J."/>
            <person name="Dou Y."/>
            <person name="Chen M."/>
            <person name="Ping S."/>
            <person name="Peng J."/>
            <person name="Lu W."/>
            <person name="Zhang W."/>
            <person name="Yao Z."/>
            <person name="Li H."/>
            <person name="Liu W."/>
            <person name="He S."/>
            <person name="Geng L."/>
            <person name="Zhang X."/>
            <person name="Yang F."/>
            <person name="Yu H."/>
            <person name="Zhan Y."/>
            <person name="Li D."/>
            <person name="Lin Z."/>
            <person name="Wang Y."/>
            <person name="Elmerich C."/>
            <person name="Lin M."/>
            <person name="Jin Q."/>
        </authorList>
    </citation>
    <scope>NUCLEOTIDE SEQUENCE [LARGE SCALE GENOMIC DNA]</scope>
    <source>
        <strain evidence="1 2">A1501</strain>
    </source>
</reference>
<protein>
    <submittedName>
        <fullName evidence="1">Uncharacterized protein</fullName>
    </submittedName>
</protein>
<gene>
    <name evidence="1" type="ordered locus">PST_3389</name>
</gene>
<sequence>MRTLKLLSVRLARLIRSPKKKGAVEAPLGQGSNVEGLEKPAASILRVTAHILLEHRFRLM</sequence>
<organism evidence="1 2">
    <name type="scientific">Stutzerimonas stutzeri (strain A1501)</name>
    <name type="common">Pseudomonas stutzeri</name>
    <dbReference type="NCBI Taxonomy" id="379731"/>
    <lineage>
        <taxon>Bacteria</taxon>
        <taxon>Pseudomonadati</taxon>
        <taxon>Pseudomonadota</taxon>
        <taxon>Gammaproteobacteria</taxon>
        <taxon>Pseudomonadales</taxon>
        <taxon>Pseudomonadaceae</taxon>
        <taxon>Stutzerimonas</taxon>
    </lineage>
</organism>
<name>A4VPW6_STUS1</name>
<keyword evidence="2" id="KW-1185">Reference proteome</keyword>
<accession>A4VPW6</accession>
<proteinExistence type="predicted"/>
<evidence type="ECO:0000313" key="2">
    <source>
        <dbReference type="Proteomes" id="UP000000233"/>
    </source>
</evidence>
<dbReference type="HOGENOM" id="CLU_2938317_0_0_6"/>
<dbReference type="Proteomes" id="UP000000233">
    <property type="component" value="Chromosome"/>
</dbReference>
<dbReference type="KEGG" id="psa:PST_3389"/>
<dbReference type="AlphaFoldDB" id="A4VPW6"/>
<evidence type="ECO:0000313" key="1">
    <source>
        <dbReference type="EMBL" id="ABP81017.1"/>
    </source>
</evidence>
<dbReference type="EMBL" id="CP000304">
    <property type="protein sequence ID" value="ABP81017.1"/>
    <property type="molecule type" value="Genomic_DNA"/>
</dbReference>